<organism evidence="1">
    <name type="scientific">bioreactor metagenome</name>
    <dbReference type="NCBI Taxonomy" id="1076179"/>
    <lineage>
        <taxon>unclassified sequences</taxon>
        <taxon>metagenomes</taxon>
        <taxon>ecological metagenomes</taxon>
    </lineage>
</organism>
<gene>
    <name evidence="1" type="ORF">SDC9_86459</name>
</gene>
<accession>A0A644ZM89</accession>
<comment type="caution">
    <text evidence="1">The sequence shown here is derived from an EMBL/GenBank/DDBJ whole genome shotgun (WGS) entry which is preliminary data.</text>
</comment>
<evidence type="ECO:0000313" key="1">
    <source>
        <dbReference type="EMBL" id="MPM39823.1"/>
    </source>
</evidence>
<name>A0A644ZM89_9ZZZZ</name>
<dbReference type="EMBL" id="VSSQ01008780">
    <property type="protein sequence ID" value="MPM39823.1"/>
    <property type="molecule type" value="Genomic_DNA"/>
</dbReference>
<reference evidence="1" key="1">
    <citation type="submission" date="2019-08" db="EMBL/GenBank/DDBJ databases">
        <authorList>
            <person name="Kucharzyk K."/>
            <person name="Murdoch R.W."/>
            <person name="Higgins S."/>
            <person name="Loffler F."/>
        </authorList>
    </citation>
    <scope>NUCLEOTIDE SEQUENCE</scope>
</reference>
<protein>
    <submittedName>
        <fullName evidence="1">Uncharacterized protein</fullName>
    </submittedName>
</protein>
<proteinExistence type="predicted"/>
<sequence>MLHIRLVIEKRHRHVIGIDHPALLRRGRQLVHERQGHLQHLFTGQPLFKGQQGAQRRVPLLGHDQRGGVRPAHGQLAQKGLFLKRADQSIGQRFNTLHMVPPFRPHGAHVS</sequence>
<dbReference type="AlphaFoldDB" id="A0A644ZM89"/>